<dbReference type="AlphaFoldDB" id="A0A660S6Q5"/>
<dbReference type="Gene3D" id="1.25.40.10">
    <property type="entry name" value="Tetratricopeptide repeat domain"/>
    <property type="match status" value="1"/>
</dbReference>
<evidence type="ECO:0000313" key="2">
    <source>
        <dbReference type="Proteomes" id="UP000282321"/>
    </source>
</evidence>
<dbReference type="SUPFAM" id="SSF48452">
    <property type="entry name" value="TPR-like"/>
    <property type="match status" value="1"/>
</dbReference>
<proteinExistence type="predicted"/>
<sequence length="310" mass="36077">MRFIKDLAVLSVFVFIVSANISGNSFSELLINQDYSDYLKGVDTLGYRENLLLKAVYFTQYMIDYYNDQYDDSLVTIVKNADSIIPESDTDNFIKGGIYLNYAFYLQFKGNMWGALNYGNRGIKYLKDVSKDSPIYNDALIGVAIYDYGMGKLFFNRKKIVRGLEALDSVSKNGDYFDVVAENLKIVLLYNENKYDEGLKESTDLLSKFPDSRLILWDVVKGFLYKKEYDSLITYSKKLVNNIKNDSIPNNYNLLTIYKWQIDAYIKLKRYDSARKVFDDIIKLDVENRYIRDVTKLKKDITNRYSAILK</sequence>
<dbReference type="InterPro" id="IPR011990">
    <property type="entry name" value="TPR-like_helical_dom_sf"/>
</dbReference>
<protein>
    <recommendedName>
        <fullName evidence="3">Tetratricopeptide repeat protein</fullName>
    </recommendedName>
</protein>
<dbReference type="EMBL" id="QNBC01000165">
    <property type="protein sequence ID" value="RKX64397.1"/>
    <property type="molecule type" value="Genomic_DNA"/>
</dbReference>
<dbReference type="Proteomes" id="UP000282321">
    <property type="component" value="Unassembled WGS sequence"/>
</dbReference>
<evidence type="ECO:0000313" key="1">
    <source>
        <dbReference type="EMBL" id="RKX64397.1"/>
    </source>
</evidence>
<gene>
    <name evidence="1" type="ORF">DRP44_08365</name>
</gene>
<evidence type="ECO:0008006" key="3">
    <source>
        <dbReference type="Google" id="ProtNLM"/>
    </source>
</evidence>
<organism evidence="1 2">
    <name type="scientific">candidate division TA06 bacterium</name>
    <dbReference type="NCBI Taxonomy" id="2250710"/>
    <lineage>
        <taxon>Bacteria</taxon>
        <taxon>Bacteria division TA06</taxon>
    </lineage>
</organism>
<reference evidence="1 2" key="1">
    <citation type="submission" date="2018-06" db="EMBL/GenBank/DDBJ databases">
        <title>Extensive metabolic versatility and redundancy in microbially diverse, dynamic hydrothermal sediments.</title>
        <authorList>
            <person name="Dombrowski N."/>
            <person name="Teske A."/>
            <person name="Baker B.J."/>
        </authorList>
    </citation>
    <scope>NUCLEOTIDE SEQUENCE [LARGE SCALE GENOMIC DNA]</scope>
    <source>
        <strain evidence="1">B35_G9</strain>
    </source>
</reference>
<name>A0A660S6Q5_UNCT6</name>
<accession>A0A660S6Q5</accession>
<comment type="caution">
    <text evidence="1">The sequence shown here is derived from an EMBL/GenBank/DDBJ whole genome shotgun (WGS) entry which is preliminary data.</text>
</comment>